<gene>
    <name evidence="2" type="ORF">CC85DRAFT_303669</name>
</gene>
<proteinExistence type="predicted"/>
<feature type="region of interest" description="Disordered" evidence="1">
    <location>
        <begin position="1"/>
        <end position="40"/>
    </location>
</feature>
<evidence type="ECO:0000313" key="2">
    <source>
        <dbReference type="EMBL" id="KLT40995.1"/>
    </source>
</evidence>
<reference evidence="2 3" key="1">
    <citation type="submission" date="2015-03" db="EMBL/GenBank/DDBJ databases">
        <title>Genomics and transcriptomics of the oil-accumulating basidiomycete yeast T. oleaginosus allow insights into substrate utilization and the diverse evolutionary trajectories of mating systems in fungi.</title>
        <authorList>
            <consortium name="DOE Joint Genome Institute"/>
            <person name="Kourist R."/>
            <person name="Kracht O."/>
            <person name="Bracharz F."/>
            <person name="Lipzen A."/>
            <person name="Nolan M."/>
            <person name="Ohm R."/>
            <person name="Grigoriev I."/>
            <person name="Sun S."/>
            <person name="Heitman J."/>
            <person name="Bruck T."/>
            <person name="Nowrousian M."/>
        </authorList>
    </citation>
    <scope>NUCLEOTIDE SEQUENCE [LARGE SCALE GENOMIC DNA]</scope>
    <source>
        <strain evidence="2 3">IBC0246</strain>
    </source>
</reference>
<keyword evidence="3" id="KW-1185">Reference proteome</keyword>
<dbReference type="GeneID" id="28986088"/>
<accession>A0A0J0XIS2</accession>
<dbReference type="Proteomes" id="UP000053611">
    <property type="component" value="Unassembled WGS sequence"/>
</dbReference>
<feature type="compositionally biased region" description="Polar residues" evidence="1">
    <location>
        <begin position="27"/>
        <end position="39"/>
    </location>
</feature>
<dbReference type="AlphaFoldDB" id="A0A0J0XIS2"/>
<name>A0A0J0XIS2_9TREE</name>
<sequence length="176" mass="19400">MSHGGIHGGLNPPTGVHNGRSPHSDSHGNLSPHSATLSPYINGARNASRASISSTYSVYSHASYHVTTHARPSYSGPTDYFYHAVGTSGPPHLLAQHTDSGSSATNETTGIITHPRRRWWQRVWPRARAVSPSTQEGGQGLKQRRRRLLRMFCLLRQAELGPHRIHGHRVKETPRV</sequence>
<evidence type="ECO:0000256" key="1">
    <source>
        <dbReference type="SAM" id="MobiDB-lite"/>
    </source>
</evidence>
<dbReference type="EMBL" id="KQ087225">
    <property type="protein sequence ID" value="KLT40995.1"/>
    <property type="molecule type" value="Genomic_DNA"/>
</dbReference>
<evidence type="ECO:0000313" key="3">
    <source>
        <dbReference type="Proteomes" id="UP000053611"/>
    </source>
</evidence>
<organism evidence="2 3">
    <name type="scientific">Cutaneotrichosporon oleaginosum</name>
    <dbReference type="NCBI Taxonomy" id="879819"/>
    <lineage>
        <taxon>Eukaryota</taxon>
        <taxon>Fungi</taxon>
        <taxon>Dikarya</taxon>
        <taxon>Basidiomycota</taxon>
        <taxon>Agaricomycotina</taxon>
        <taxon>Tremellomycetes</taxon>
        <taxon>Trichosporonales</taxon>
        <taxon>Trichosporonaceae</taxon>
        <taxon>Cutaneotrichosporon</taxon>
    </lineage>
</organism>
<protein>
    <submittedName>
        <fullName evidence="2">Uncharacterized protein</fullName>
    </submittedName>
</protein>